<dbReference type="AlphaFoldDB" id="A0A3M7QAP3"/>
<dbReference type="PANTHER" id="PTHR18896:SF76">
    <property type="entry name" value="PHOSPHOLIPASE"/>
    <property type="match status" value="1"/>
</dbReference>
<dbReference type="SUPFAM" id="SSF56024">
    <property type="entry name" value="Phospholipase D/nuclease"/>
    <property type="match status" value="1"/>
</dbReference>
<feature type="compositionally biased region" description="Basic residues" evidence="4">
    <location>
        <begin position="83"/>
        <end position="104"/>
    </location>
</feature>
<evidence type="ECO:0000313" key="5">
    <source>
        <dbReference type="EMBL" id="RNA08041.1"/>
    </source>
</evidence>
<dbReference type="Gene3D" id="3.30.870.10">
    <property type="entry name" value="Endonuclease Chain A"/>
    <property type="match status" value="1"/>
</dbReference>
<dbReference type="InterPro" id="IPR015679">
    <property type="entry name" value="PLipase_D_fam"/>
</dbReference>
<dbReference type="GO" id="GO:0009395">
    <property type="term" value="P:phospholipid catabolic process"/>
    <property type="evidence" value="ECO:0007669"/>
    <property type="project" value="TreeGrafter"/>
</dbReference>
<evidence type="ECO:0000256" key="1">
    <source>
        <dbReference type="ARBA" id="ARBA00000798"/>
    </source>
</evidence>
<evidence type="ECO:0000256" key="4">
    <source>
        <dbReference type="SAM" id="MobiDB-lite"/>
    </source>
</evidence>
<sequence>MYNKLHFADNWEQKNDKHSVAVKNANRPLSMIDKLNHRKRLADDTKDRTSKKSSGKAGHNDLPIDLDKVDEIEFSKKERVRRKLSQLKKTMKRKGHNPLNRLKRRSPDSDSDSYSDYSDSSDEEAKKSFTEEIIEYPSISNEGHYWIGKDYCNSYKADFKDVSQFSQDQFDRATTPRMPWRDEGLVVIGEAARDLARHFIQRWNQCKREKVRHNYSYPFLLPKSYEQPFDYDFKDWFKDQLFSCEVQMTRSLDAWSGGLSQTESSILNSYCDLINKSEHFIYIEYFSIQIDV</sequence>
<comment type="catalytic activity">
    <reaction evidence="1">
        <text>a 1,2-diacyl-sn-glycero-3-phosphocholine + H2O = a 1,2-diacyl-sn-glycero-3-phosphate + choline + H(+)</text>
        <dbReference type="Rhea" id="RHEA:14445"/>
        <dbReference type="ChEBI" id="CHEBI:15354"/>
        <dbReference type="ChEBI" id="CHEBI:15377"/>
        <dbReference type="ChEBI" id="CHEBI:15378"/>
        <dbReference type="ChEBI" id="CHEBI:57643"/>
        <dbReference type="ChEBI" id="CHEBI:58608"/>
        <dbReference type="EC" id="3.1.4.4"/>
    </reaction>
</comment>
<dbReference type="GO" id="GO:0004630">
    <property type="term" value="F:phospholipase D activity"/>
    <property type="evidence" value="ECO:0007669"/>
    <property type="project" value="UniProtKB-EC"/>
</dbReference>
<dbReference type="STRING" id="10195.A0A3M7QAP3"/>
<name>A0A3M7QAP3_BRAPC</name>
<feature type="compositionally biased region" description="Basic and acidic residues" evidence="4">
    <location>
        <begin position="1"/>
        <end position="19"/>
    </location>
</feature>
<dbReference type="PANTHER" id="PTHR18896">
    <property type="entry name" value="PHOSPHOLIPASE D"/>
    <property type="match status" value="1"/>
</dbReference>
<evidence type="ECO:0000313" key="6">
    <source>
        <dbReference type="Proteomes" id="UP000276133"/>
    </source>
</evidence>
<dbReference type="EMBL" id="REGN01006869">
    <property type="protein sequence ID" value="RNA08041.1"/>
    <property type="molecule type" value="Genomic_DNA"/>
</dbReference>
<evidence type="ECO:0000256" key="2">
    <source>
        <dbReference type="ARBA" id="ARBA00022737"/>
    </source>
</evidence>
<reference evidence="5 6" key="1">
    <citation type="journal article" date="2018" name="Sci. Rep.">
        <title>Genomic signatures of local adaptation to the degree of environmental predictability in rotifers.</title>
        <authorList>
            <person name="Franch-Gras L."/>
            <person name="Hahn C."/>
            <person name="Garcia-Roger E.M."/>
            <person name="Carmona M.J."/>
            <person name="Serra M."/>
            <person name="Gomez A."/>
        </authorList>
    </citation>
    <scope>NUCLEOTIDE SEQUENCE [LARGE SCALE GENOMIC DNA]</scope>
    <source>
        <strain evidence="5">HYR1</strain>
    </source>
</reference>
<evidence type="ECO:0000256" key="3">
    <source>
        <dbReference type="ARBA" id="ARBA00023098"/>
    </source>
</evidence>
<feature type="compositionally biased region" description="Basic and acidic residues" evidence="4">
    <location>
        <begin position="41"/>
        <end position="50"/>
    </location>
</feature>
<keyword evidence="3" id="KW-0443">Lipid metabolism</keyword>
<dbReference type="Proteomes" id="UP000276133">
    <property type="component" value="Unassembled WGS sequence"/>
</dbReference>
<proteinExistence type="predicted"/>
<keyword evidence="6" id="KW-1185">Reference proteome</keyword>
<feature type="region of interest" description="Disordered" evidence="4">
    <location>
        <begin position="83"/>
        <end position="125"/>
    </location>
</feature>
<feature type="region of interest" description="Disordered" evidence="4">
    <location>
        <begin position="1"/>
        <end position="63"/>
    </location>
</feature>
<keyword evidence="2" id="KW-0677">Repeat</keyword>
<comment type="caution">
    <text evidence="5">The sequence shown here is derived from an EMBL/GenBank/DDBJ whole genome shotgun (WGS) entry which is preliminary data.</text>
</comment>
<protein>
    <submittedName>
        <fullName evidence="5">Phospholipase D1-like isoform X1</fullName>
    </submittedName>
</protein>
<organism evidence="5 6">
    <name type="scientific">Brachionus plicatilis</name>
    <name type="common">Marine rotifer</name>
    <name type="synonym">Brachionus muelleri</name>
    <dbReference type="NCBI Taxonomy" id="10195"/>
    <lineage>
        <taxon>Eukaryota</taxon>
        <taxon>Metazoa</taxon>
        <taxon>Spiralia</taxon>
        <taxon>Gnathifera</taxon>
        <taxon>Rotifera</taxon>
        <taxon>Eurotatoria</taxon>
        <taxon>Monogononta</taxon>
        <taxon>Pseudotrocha</taxon>
        <taxon>Ploima</taxon>
        <taxon>Brachionidae</taxon>
        <taxon>Brachionus</taxon>
    </lineage>
</organism>
<accession>A0A3M7QAP3</accession>
<gene>
    <name evidence="5" type="ORF">BpHYR1_021346</name>
</gene>
<dbReference type="OrthoDB" id="14911at2759"/>